<dbReference type="EMBL" id="LUUH01000056">
    <property type="protein sequence ID" value="OAI03498.1"/>
    <property type="molecule type" value="Genomic_DNA"/>
</dbReference>
<gene>
    <name evidence="2" type="ORF">A1353_14355</name>
</gene>
<name>A0A177MCN5_METMH</name>
<protein>
    <submittedName>
        <fullName evidence="2">Uncharacterized protein</fullName>
    </submittedName>
</protein>
<dbReference type="AlphaFoldDB" id="A0A177MCN5"/>
<evidence type="ECO:0000313" key="3">
    <source>
        <dbReference type="Proteomes" id="UP000077763"/>
    </source>
</evidence>
<keyword evidence="1" id="KW-0472">Membrane</keyword>
<evidence type="ECO:0000256" key="1">
    <source>
        <dbReference type="SAM" id="Phobius"/>
    </source>
</evidence>
<accession>A0A177MCN5</accession>
<proteinExistence type="predicted"/>
<comment type="caution">
    <text evidence="2">The sequence shown here is derived from an EMBL/GenBank/DDBJ whole genome shotgun (WGS) entry which is preliminary data.</text>
</comment>
<reference evidence="3" key="1">
    <citation type="submission" date="2016-03" db="EMBL/GenBank/DDBJ databases">
        <authorList>
            <person name="Heylen K."/>
            <person name="De Vos P."/>
            <person name="Vekeman B."/>
        </authorList>
    </citation>
    <scope>NUCLEOTIDE SEQUENCE [LARGE SCALE GENOMIC DNA]</scope>
    <source>
        <strain evidence="3">R-45371</strain>
    </source>
</reference>
<keyword evidence="1" id="KW-1133">Transmembrane helix</keyword>
<keyword evidence="1" id="KW-0812">Transmembrane</keyword>
<evidence type="ECO:0000313" key="2">
    <source>
        <dbReference type="EMBL" id="OAI03498.1"/>
    </source>
</evidence>
<dbReference type="Proteomes" id="UP000077763">
    <property type="component" value="Unassembled WGS sequence"/>
</dbReference>
<sequence>MHQLPLQEKHRQQFLLQAQMNQQQLLQLVMQLIYQSWLTILFLHLTVFFWKMHQNLPLVDF</sequence>
<feature type="transmembrane region" description="Helical" evidence="1">
    <location>
        <begin position="32"/>
        <end position="50"/>
    </location>
</feature>
<organism evidence="2 3">
    <name type="scientific">Methylomonas methanica</name>
    <dbReference type="NCBI Taxonomy" id="421"/>
    <lineage>
        <taxon>Bacteria</taxon>
        <taxon>Pseudomonadati</taxon>
        <taxon>Pseudomonadota</taxon>
        <taxon>Gammaproteobacteria</taxon>
        <taxon>Methylococcales</taxon>
        <taxon>Methylococcaceae</taxon>
        <taxon>Methylomonas</taxon>
    </lineage>
</organism>